<dbReference type="GO" id="GO:0008270">
    <property type="term" value="F:zinc ion binding"/>
    <property type="evidence" value="ECO:0007669"/>
    <property type="project" value="UniProtKB-KW"/>
</dbReference>
<keyword evidence="3" id="KW-0479">Metal-binding</keyword>
<dbReference type="CDD" id="cd06960">
    <property type="entry name" value="NR_DBD_HNF4A"/>
    <property type="match status" value="1"/>
</dbReference>
<evidence type="ECO:0000256" key="9">
    <source>
        <dbReference type="ARBA" id="ARBA00023170"/>
    </source>
</evidence>
<name>A0A915EQL1_9BILA</name>
<keyword evidence="4" id="KW-0863">Zinc-finger</keyword>
<dbReference type="InterPro" id="IPR049636">
    <property type="entry name" value="HNF4-like_DBD"/>
</dbReference>
<proteinExistence type="inferred from homology"/>
<dbReference type="Pfam" id="PF00105">
    <property type="entry name" value="zf-C4"/>
    <property type="match status" value="1"/>
</dbReference>
<dbReference type="GO" id="GO:0005634">
    <property type="term" value="C:nucleus"/>
    <property type="evidence" value="ECO:0007669"/>
    <property type="project" value="UniProtKB-SubCell"/>
</dbReference>
<feature type="compositionally biased region" description="Basic and acidic residues" evidence="11">
    <location>
        <begin position="129"/>
        <end position="142"/>
    </location>
</feature>
<evidence type="ECO:0000256" key="2">
    <source>
        <dbReference type="ARBA" id="ARBA00005993"/>
    </source>
</evidence>
<dbReference type="SMART" id="SM00399">
    <property type="entry name" value="ZnF_C4"/>
    <property type="match status" value="1"/>
</dbReference>
<dbReference type="InterPro" id="IPR001628">
    <property type="entry name" value="Znf_hrmn_rcpt"/>
</dbReference>
<dbReference type="GO" id="GO:0000978">
    <property type="term" value="F:RNA polymerase II cis-regulatory region sequence-specific DNA binding"/>
    <property type="evidence" value="ECO:0007669"/>
    <property type="project" value="InterPro"/>
</dbReference>
<feature type="domain" description="Nuclear receptor" evidence="12">
    <location>
        <begin position="19"/>
        <end position="94"/>
    </location>
</feature>
<keyword evidence="5" id="KW-0862">Zinc</keyword>
<evidence type="ECO:0000256" key="5">
    <source>
        <dbReference type="ARBA" id="ARBA00022833"/>
    </source>
</evidence>
<evidence type="ECO:0000256" key="6">
    <source>
        <dbReference type="ARBA" id="ARBA00023015"/>
    </source>
</evidence>
<feature type="compositionally biased region" description="Basic residues" evidence="11">
    <location>
        <begin position="105"/>
        <end position="121"/>
    </location>
</feature>
<evidence type="ECO:0000313" key="13">
    <source>
        <dbReference type="Proteomes" id="UP000887574"/>
    </source>
</evidence>
<evidence type="ECO:0000256" key="8">
    <source>
        <dbReference type="ARBA" id="ARBA00023163"/>
    </source>
</evidence>
<sequence length="484" mass="53340">MTLETNLNSLQDHQSTVNAPECAICEDCSHGVHFGVNVCRACAAFFRRSTISNRTYLCRFGGGCQIGKDIRCSCRACRMDKCLKMGMDPTGVQRHRDQIGPRQVKSPKLKSQKRHPRRASHPHTTLHSLKSEVEVGESHKSQDPLAESPFGLTLNAAQPMDSPAQGSNSAFSSPICSPFSNLQLLENEPKSYTQLTTATTNGEQTGMASAIMMENVILTALRSASENGAGGGAGSVSSGFCSGSSFNSQHSQQQSPSSPCVSLSSLNSTANSLANSISLASPTPIDWDRPSTSSAFKHVDELHHTSPVFTVNDGLRGQDTMETPFISEMLRGYQRFKNLRKTATNLNNTGSLYQLFDDNQELIEGTYADNVISLKNDLSLVSDMINDHFLPLGTFSTDSKWALLRNFFCPFVMTERSYNSVKKFPDKQDTRFVISSRHYTDFRNLRSFFDVDSCKVDPNRMADIFKPTFNKLSNQLASPCETLI</sequence>
<protein>
    <submittedName>
        <fullName evidence="14">Nuclear receptor domain-containing protein</fullName>
    </submittedName>
</protein>
<dbReference type="InterPro" id="IPR013088">
    <property type="entry name" value="Znf_NHR/GATA"/>
</dbReference>
<comment type="subcellular location">
    <subcellularLocation>
        <location evidence="1">Nucleus</location>
    </subcellularLocation>
</comment>
<dbReference type="PRINTS" id="PR00047">
    <property type="entry name" value="STROIDFINGER"/>
</dbReference>
<accession>A0A915EQL1</accession>
<dbReference type="InterPro" id="IPR000536">
    <property type="entry name" value="Nucl_hrmn_rcpt_lig-bd"/>
</dbReference>
<feature type="region of interest" description="Disordered" evidence="11">
    <location>
        <begin position="90"/>
        <end position="148"/>
    </location>
</feature>
<dbReference type="WBParaSite" id="jg8760">
    <property type="protein sequence ID" value="jg8760"/>
    <property type="gene ID" value="jg8760"/>
</dbReference>
<evidence type="ECO:0000313" key="14">
    <source>
        <dbReference type="WBParaSite" id="jg8760"/>
    </source>
</evidence>
<evidence type="ECO:0000256" key="1">
    <source>
        <dbReference type="ARBA" id="ARBA00004123"/>
    </source>
</evidence>
<dbReference type="PANTHER" id="PTHR46011">
    <property type="entry name" value="NUCLEAR HORMONE RECEPTOR FAMILY MEMBER NHR-86-RELATED"/>
    <property type="match status" value="1"/>
</dbReference>
<keyword evidence="6" id="KW-0805">Transcription regulation</keyword>
<dbReference type="AlphaFoldDB" id="A0A915EQL1"/>
<keyword evidence="9" id="KW-0675">Receptor</keyword>
<keyword evidence="10" id="KW-0539">Nucleus</keyword>
<evidence type="ECO:0000256" key="11">
    <source>
        <dbReference type="SAM" id="MobiDB-lite"/>
    </source>
</evidence>
<evidence type="ECO:0000256" key="10">
    <source>
        <dbReference type="ARBA" id="ARBA00023242"/>
    </source>
</evidence>
<feature type="region of interest" description="Disordered" evidence="11">
    <location>
        <begin position="243"/>
        <end position="262"/>
    </location>
</feature>
<evidence type="ECO:0000259" key="12">
    <source>
        <dbReference type="PROSITE" id="PS51030"/>
    </source>
</evidence>
<dbReference type="SUPFAM" id="SSF57716">
    <property type="entry name" value="Glucocorticoid receptor-like (DNA-binding domain)"/>
    <property type="match status" value="1"/>
</dbReference>
<keyword evidence="8" id="KW-0804">Transcription</keyword>
<evidence type="ECO:0000256" key="7">
    <source>
        <dbReference type="ARBA" id="ARBA00023125"/>
    </source>
</evidence>
<keyword evidence="13" id="KW-1185">Reference proteome</keyword>
<evidence type="ECO:0000256" key="4">
    <source>
        <dbReference type="ARBA" id="ARBA00022771"/>
    </source>
</evidence>
<dbReference type="GO" id="GO:0003700">
    <property type="term" value="F:DNA-binding transcription factor activity"/>
    <property type="evidence" value="ECO:0007669"/>
    <property type="project" value="InterPro"/>
</dbReference>
<reference evidence="14" key="1">
    <citation type="submission" date="2022-11" db="UniProtKB">
        <authorList>
            <consortium name="WormBaseParasite"/>
        </authorList>
    </citation>
    <scope>IDENTIFICATION</scope>
</reference>
<dbReference type="Proteomes" id="UP000887574">
    <property type="component" value="Unplaced"/>
</dbReference>
<organism evidence="13 14">
    <name type="scientific">Ditylenchus dipsaci</name>
    <dbReference type="NCBI Taxonomy" id="166011"/>
    <lineage>
        <taxon>Eukaryota</taxon>
        <taxon>Metazoa</taxon>
        <taxon>Ecdysozoa</taxon>
        <taxon>Nematoda</taxon>
        <taxon>Chromadorea</taxon>
        <taxon>Rhabditida</taxon>
        <taxon>Tylenchina</taxon>
        <taxon>Tylenchomorpha</taxon>
        <taxon>Sphaerularioidea</taxon>
        <taxon>Anguinidae</taxon>
        <taxon>Anguininae</taxon>
        <taxon>Ditylenchus</taxon>
    </lineage>
</organism>
<dbReference type="PROSITE" id="PS00031">
    <property type="entry name" value="NUCLEAR_REC_DBD_1"/>
    <property type="match status" value="1"/>
</dbReference>
<evidence type="ECO:0000256" key="3">
    <source>
        <dbReference type="ARBA" id="ARBA00022723"/>
    </source>
</evidence>
<comment type="similarity">
    <text evidence="2">Belongs to the nuclear hormone receptor family.</text>
</comment>
<dbReference type="Pfam" id="PF00104">
    <property type="entry name" value="Hormone_recep"/>
    <property type="match status" value="1"/>
</dbReference>
<dbReference type="PROSITE" id="PS51030">
    <property type="entry name" value="NUCLEAR_REC_DBD_2"/>
    <property type="match status" value="1"/>
</dbReference>
<keyword evidence="7" id="KW-0238">DNA-binding</keyword>
<dbReference type="Gene3D" id="3.30.50.10">
    <property type="entry name" value="Erythroid Transcription Factor GATA-1, subunit A"/>
    <property type="match status" value="1"/>
</dbReference>